<dbReference type="Gene3D" id="1.10.260.40">
    <property type="entry name" value="lambda repressor-like DNA-binding domains"/>
    <property type="match status" value="1"/>
</dbReference>
<dbReference type="InterPro" id="IPR019756">
    <property type="entry name" value="Pept_S26A_signal_pept_1_Ser-AS"/>
</dbReference>
<keyword evidence="1" id="KW-0645">Protease</keyword>
<dbReference type="PANTHER" id="PTHR40661">
    <property type="match status" value="1"/>
</dbReference>
<dbReference type="EMBL" id="CP040853">
    <property type="protein sequence ID" value="QIA91126.1"/>
    <property type="molecule type" value="Genomic_DNA"/>
</dbReference>
<dbReference type="SUPFAM" id="SSF51306">
    <property type="entry name" value="LexA/Signal peptidase"/>
    <property type="match status" value="1"/>
</dbReference>
<dbReference type="GO" id="GO:0003677">
    <property type="term" value="F:DNA binding"/>
    <property type="evidence" value="ECO:0007669"/>
    <property type="project" value="UniProtKB-KW"/>
</dbReference>
<dbReference type="RefSeq" id="WP_163587423.1">
    <property type="nucleotide sequence ID" value="NZ_CP040853.1"/>
</dbReference>
<dbReference type="GO" id="GO:0006508">
    <property type="term" value="P:proteolysis"/>
    <property type="evidence" value="ECO:0007669"/>
    <property type="project" value="UniProtKB-KW"/>
</dbReference>
<dbReference type="InterPro" id="IPR010982">
    <property type="entry name" value="Lambda_DNA-bd_dom_sf"/>
</dbReference>
<keyword evidence="4" id="KW-0238">DNA-binding</keyword>
<evidence type="ECO:0000313" key="6">
    <source>
        <dbReference type="EMBL" id="QIA91126.1"/>
    </source>
</evidence>
<keyword evidence="6" id="KW-0614">Plasmid</keyword>
<organism evidence="6 7">
    <name type="scientific">Ligilactobacillus murinus</name>
    <dbReference type="NCBI Taxonomy" id="1622"/>
    <lineage>
        <taxon>Bacteria</taxon>
        <taxon>Bacillati</taxon>
        <taxon>Bacillota</taxon>
        <taxon>Bacilli</taxon>
        <taxon>Lactobacillales</taxon>
        <taxon>Lactobacillaceae</taxon>
        <taxon>Ligilactobacillus</taxon>
    </lineage>
</organism>
<dbReference type="GO" id="GO:0016020">
    <property type="term" value="C:membrane"/>
    <property type="evidence" value="ECO:0007669"/>
    <property type="project" value="InterPro"/>
</dbReference>
<sequence length="258" mass="29618">MKKTTGQRLKKIMSDRGLKQVDILRKSQPFQNKYDIKLSKSALSQYVNDIQSPDQYRLHLLAKTLNVSEPWLMGFDVPKQRLEYSDQRDTDDEILTIYKKLNTNKKNKVINYARKQLKLQNTDAKKNIMPYITIDATYEFPFYGSVSAGTGEWMNDEIKDTITLNHEPPSEADFALKVNGDSMEPAFDNGQVIFVREVIDPSEVLSNQFIIADLNGEAYLKKIVFEQNGCRLSSLNKKYKDIIVNGNDAFYVRGIVVV</sequence>
<reference evidence="6 7" key="1">
    <citation type="journal article" date="2019" name="Nat. Med.">
        <title>Preventing dysbiosis of the neonatal mouse intestinal microbiome protects against late-onset sepsis.</title>
        <authorList>
            <person name="Singer J.R."/>
            <person name="Blosser E.G."/>
            <person name="Zindl C.L."/>
            <person name="Silberger D.J."/>
            <person name="Conlan S."/>
            <person name="Laufer V.A."/>
            <person name="DiToro D."/>
            <person name="Deming C."/>
            <person name="Kumar R."/>
            <person name="Morrow C.D."/>
            <person name="Segre J.A."/>
            <person name="Gray M.J."/>
            <person name="Randolph D.A."/>
            <person name="Weaver C.T."/>
        </authorList>
    </citation>
    <scope>NUCLEOTIDE SEQUENCE [LARGE SCALE GENOMIC DNA]</scope>
    <source>
        <strain evidence="6 7">V10</strain>
    </source>
</reference>
<dbReference type="CDD" id="cd00093">
    <property type="entry name" value="HTH_XRE"/>
    <property type="match status" value="1"/>
</dbReference>
<keyword evidence="2" id="KW-0378">Hydrolase</keyword>
<name>A0AAE6WHX6_9LACO</name>
<dbReference type="AlphaFoldDB" id="A0AAE6WHX6"/>
<keyword evidence="5" id="KW-0804">Transcription</keyword>
<dbReference type="InterPro" id="IPR015927">
    <property type="entry name" value="Peptidase_S24_S26A/B/C"/>
</dbReference>
<dbReference type="InterPro" id="IPR036286">
    <property type="entry name" value="LexA/Signal_pep-like_sf"/>
</dbReference>
<evidence type="ECO:0000256" key="4">
    <source>
        <dbReference type="ARBA" id="ARBA00023125"/>
    </source>
</evidence>
<keyword evidence="3" id="KW-0805">Transcription regulation</keyword>
<evidence type="ECO:0000256" key="2">
    <source>
        <dbReference type="ARBA" id="ARBA00022801"/>
    </source>
</evidence>
<dbReference type="PROSITE" id="PS50943">
    <property type="entry name" value="HTH_CROC1"/>
    <property type="match status" value="1"/>
</dbReference>
<geneLocation type="plasmid" evidence="6 7">
    <name>unnamed</name>
</geneLocation>
<evidence type="ECO:0000256" key="3">
    <source>
        <dbReference type="ARBA" id="ARBA00023015"/>
    </source>
</evidence>
<dbReference type="InterPro" id="IPR039418">
    <property type="entry name" value="LexA-like"/>
</dbReference>
<dbReference type="Proteomes" id="UP000463931">
    <property type="component" value="Plasmid unnamed"/>
</dbReference>
<dbReference type="PANTHER" id="PTHR40661:SF1">
    <property type="entry name" value="HTH CRO_C1-TYPE DOMAIN-CONTAINING PROTEIN"/>
    <property type="match status" value="1"/>
</dbReference>
<dbReference type="Pfam" id="PF01381">
    <property type="entry name" value="HTH_3"/>
    <property type="match status" value="1"/>
</dbReference>
<evidence type="ECO:0000256" key="1">
    <source>
        <dbReference type="ARBA" id="ARBA00022670"/>
    </source>
</evidence>
<evidence type="ECO:0000313" key="7">
    <source>
        <dbReference type="Proteomes" id="UP000463931"/>
    </source>
</evidence>
<protein>
    <submittedName>
        <fullName evidence="6">Helix-turn-helix domain-containing protein</fullName>
    </submittedName>
</protein>
<dbReference type="SUPFAM" id="SSF47413">
    <property type="entry name" value="lambda repressor-like DNA-binding domains"/>
    <property type="match status" value="1"/>
</dbReference>
<proteinExistence type="predicted"/>
<dbReference type="PROSITE" id="PS00501">
    <property type="entry name" value="SPASE_I_1"/>
    <property type="match status" value="1"/>
</dbReference>
<evidence type="ECO:0000256" key="5">
    <source>
        <dbReference type="ARBA" id="ARBA00023163"/>
    </source>
</evidence>
<accession>A0AAE6WHX6</accession>
<dbReference type="GO" id="GO:0004252">
    <property type="term" value="F:serine-type endopeptidase activity"/>
    <property type="evidence" value="ECO:0007669"/>
    <property type="project" value="InterPro"/>
</dbReference>
<dbReference type="Pfam" id="PF00717">
    <property type="entry name" value="Peptidase_S24"/>
    <property type="match status" value="1"/>
</dbReference>
<dbReference type="Gene3D" id="2.10.109.10">
    <property type="entry name" value="Umud Fragment, subunit A"/>
    <property type="match status" value="1"/>
</dbReference>
<dbReference type="CDD" id="cd06529">
    <property type="entry name" value="S24_LexA-like"/>
    <property type="match status" value="1"/>
</dbReference>
<gene>
    <name evidence="6" type="ORF">FEE40_13025</name>
</gene>
<dbReference type="InterPro" id="IPR001387">
    <property type="entry name" value="Cro/C1-type_HTH"/>
</dbReference>